<name>A0ABV0Z316_9TELE</name>
<evidence type="ECO:0000313" key="1">
    <source>
        <dbReference type="EMBL" id="MEQ2300259.1"/>
    </source>
</evidence>
<evidence type="ECO:0000313" key="2">
    <source>
        <dbReference type="Proteomes" id="UP001469553"/>
    </source>
</evidence>
<comment type="caution">
    <text evidence="1">The sequence shown here is derived from an EMBL/GenBank/DDBJ whole genome shotgun (WGS) entry which is preliminary data.</text>
</comment>
<proteinExistence type="predicted"/>
<keyword evidence="2" id="KW-1185">Reference proteome</keyword>
<reference evidence="1 2" key="1">
    <citation type="submission" date="2021-06" db="EMBL/GenBank/DDBJ databases">
        <authorList>
            <person name="Palmer J.M."/>
        </authorList>
    </citation>
    <scope>NUCLEOTIDE SEQUENCE [LARGE SCALE GENOMIC DNA]</scope>
    <source>
        <strain evidence="1 2">AS_MEX2019</strain>
        <tissue evidence="1">Muscle</tissue>
    </source>
</reference>
<gene>
    <name evidence="1" type="ORF">AMECASPLE_023466</name>
</gene>
<protein>
    <submittedName>
        <fullName evidence="1">Uncharacterized protein</fullName>
    </submittedName>
</protein>
<sequence>MCFGFKGRADYNLTASASLSHRLHFPSSCSCTHHPCIITVTETYTHTLCCNVKLWFDPDLPFICLAPKVYEVDMCLHICSPFHFFPVTTGAGLTRVYLSVYVDVCLCVSVVPTAELHNSFQPRA</sequence>
<dbReference type="Proteomes" id="UP001469553">
    <property type="component" value="Unassembled WGS sequence"/>
</dbReference>
<organism evidence="1 2">
    <name type="scientific">Ameca splendens</name>
    <dbReference type="NCBI Taxonomy" id="208324"/>
    <lineage>
        <taxon>Eukaryota</taxon>
        <taxon>Metazoa</taxon>
        <taxon>Chordata</taxon>
        <taxon>Craniata</taxon>
        <taxon>Vertebrata</taxon>
        <taxon>Euteleostomi</taxon>
        <taxon>Actinopterygii</taxon>
        <taxon>Neopterygii</taxon>
        <taxon>Teleostei</taxon>
        <taxon>Neoteleostei</taxon>
        <taxon>Acanthomorphata</taxon>
        <taxon>Ovalentaria</taxon>
        <taxon>Atherinomorphae</taxon>
        <taxon>Cyprinodontiformes</taxon>
        <taxon>Goodeidae</taxon>
        <taxon>Ameca</taxon>
    </lineage>
</organism>
<dbReference type="EMBL" id="JAHRIP010049186">
    <property type="protein sequence ID" value="MEQ2300259.1"/>
    <property type="molecule type" value="Genomic_DNA"/>
</dbReference>
<accession>A0ABV0Z316</accession>